<keyword evidence="3" id="KW-1185">Reference proteome</keyword>
<dbReference type="EMBL" id="JBHSHC010000112">
    <property type="protein sequence ID" value="MFC4768769.1"/>
    <property type="molecule type" value="Genomic_DNA"/>
</dbReference>
<dbReference type="PANTHER" id="PTHR43821:SF1">
    <property type="entry name" value="NAD(P)H NITROREDUCTASE YDJA-RELATED"/>
    <property type="match status" value="1"/>
</dbReference>
<dbReference type="InterPro" id="IPR052530">
    <property type="entry name" value="NAD(P)H_nitroreductase"/>
</dbReference>
<dbReference type="Pfam" id="PF00881">
    <property type="entry name" value="Nitroreductase"/>
    <property type="match status" value="2"/>
</dbReference>
<gene>
    <name evidence="2" type="ORF">ACFO8Q_15595</name>
</gene>
<dbReference type="RefSeq" id="WP_380027026.1">
    <property type="nucleotide sequence ID" value="NZ_JBHSHC010000112.1"/>
</dbReference>
<dbReference type="InterPro" id="IPR000415">
    <property type="entry name" value="Nitroreductase-like"/>
</dbReference>
<dbReference type="Proteomes" id="UP001596002">
    <property type="component" value="Unassembled WGS sequence"/>
</dbReference>
<dbReference type="SUPFAM" id="SSF55469">
    <property type="entry name" value="FMN-dependent nitroreductase-like"/>
    <property type="match status" value="1"/>
</dbReference>
<evidence type="ECO:0000259" key="1">
    <source>
        <dbReference type="Pfam" id="PF00881"/>
    </source>
</evidence>
<evidence type="ECO:0000313" key="2">
    <source>
        <dbReference type="EMBL" id="MFC4768769.1"/>
    </source>
</evidence>
<protein>
    <submittedName>
        <fullName evidence="2">Nitroreductase family protein</fullName>
    </submittedName>
</protein>
<feature type="domain" description="Nitroreductase" evidence="1">
    <location>
        <begin position="7"/>
        <end position="53"/>
    </location>
</feature>
<organism evidence="2 3">
    <name type="scientific">Effusibacillus consociatus</name>
    <dbReference type="NCBI Taxonomy" id="1117041"/>
    <lineage>
        <taxon>Bacteria</taxon>
        <taxon>Bacillati</taxon>
        <taxon>Bacillota</taxon>
        <taxon>Bacilli</taxon>
        <taxon>Bacillales</taxon>
        <taxon>Alicyclobacillaceae</taxon>
        <taxon>Effusibacillus</taxon>
    </lineage>
</organism>
<evidence type="ECO:0000313" key="3">
    <source>
        <dbReference type="Proteomes" id="UP001596002"/>
    </source>
</evidence>
<feature type="domain" description="Nitroreductase" evidence="1">
    <location>
        <begin position="58"/>
        <end position="139"/>
    </location>
</feature>
<name>A0ABV9Q3A8_9BACL</name>
<accession>A0ABV9Q3A8</accession>
<proteinExistence type="predicted"/>
<dbReference type="PANTHER" id="PTHR43821">
    <property type="entry name" value="NAD(P)H NITROREDUCTASE YDJA-RELATED"/>
    <property type="match status" value="1"/>
</dbReference>
<dbReference type="Gene3D" id="3.40.109.10">
    <property type="entry name" value="NADH Oxidase"/>
    <property type="match status" value="1"/>
</dbReference>
<comment type="caution">
    <text evidence="2">The sequence shown here is derived from an EMBL/GenBank/DDBJ whole genome shotgun (WGS) entry which is preliminary data.</text>
</comment>
<sequence length="161" mass="17691">MSTVSAVRTRRTIKSFKPDPIPRELLEELLEAASFAPNHRMTEPWEILVVGPSTRALLNHKTNFGGAPVVLAILSKPAKTEVDRDEYYAAVSCFILNFMLAAWEKGIGTGWSSLGLSKRAQEVLGIQPGYEVVGLIPVGFPAEVPEPKPRTPIQTKIKELP</sequence>
<reference evidence="3" key="1">
    <citation type="journal article" date="2019" name="Int. J. Syst. Evol. Microbiol.">
        <title>The Global Catalogue of Microorganisms (GCM) 10K type strain sequencing project: providing services to taxonomists for standard genome sequencing and annotation.</title>
        <authorList>
            <consortium name="The Broad Institute Genomics Platform"/>
            <consortium name="The Broad Institute Genome Sequencing Center for Infectious Disease"/>
            <person name="Wu L."/>
            <person name="Ma J."/>
        </authorList>
    </citation>
    <scope>NUCLEOTIDE SEQUENCE [LARGE SCALE GENOMIC DNA]</scope>
    <source>
        <strain evidence="3">WYCCWR 12678</strain>
    </source>
</reference>
<dbReference type="InterPro" id="IPR029479">
    <property type="entry name" value="Nitroreductase"/>
</dbReference>